<comment type="caution">
    <text evidence="2">The sequence shown here is derived from an EMBL/GenBank/DDBJ whole genome shotgun (WGS) entry which is preliminary data.</text>
</comment>
<feature type="compositionally biased region" description="Polar residues" evidence="1">
    <location>
        <begin position="94"/>
        <end position="117"/>
    </location>
</feature>
<feature type="compositionally biased region" description="Polar residues" evidence="1">
    <location>
        <begin position="167"/>
        <end position="176"/>
    </location>
</feature>
<feature type="region of interest" description="Disordered" evidence="1">
    <location>
        <begin position="143"/>
        <end position="176"/>
    </location>
</feature>
<accession>A0AAD3SLP9</accession>
<evidence type="ECO:0000313" key="3">
    <source>
        <dbReference type="Proteomes" id="UP001279734"/>
    </source>
</evidence>
<reference evidence="2" key="1">
    <citation type="submission" date="2023-05" db="EMBL/GenBank/DDBJ databases">
        <title>Nepenthes gracilis genome sequencing.</title>
        <authorList>
            <person name="Fukushima K."/>
        </authorList>
    </citation>
    <scope>NUCLEOTIDE SEQUENCE</scope>
    <source>
        <strain evidence="2">SING2019-196</strain>
    </source>
</reference>
<dbReference type="AlphaFoldDB" id="A0AAD3SLP9"/>
<dbReference type="EMBL" id="BSYO01000013">
    <property type="protein sequence ID" value="GMH13998.1"/>
    <property type="molecule type" value="Genomic_DNA"/>
</dbReference>
<gene>
    <name evidence="2" type="ORF">Nepgr_015839</name>
</gene>
<feature type="region of interest" description="Disordered" evidence="1">
    <location>
        <begin position="84"/>
        <end position="118"/>
    </location>
</feature>
<sequence>MGTRYPPVAFFVSLLLPYGKSRDYDANCIGFVEPWSRGFIYIAAACFQCTNVVIDRLAMPPVMLSYVLAPTSSSSIAQNKCNLHQSHDGLPKGQQRSNSKISSQLPANSSSKTTSEPQIAIGDYCPPEKYICHICRPAKANQATSANVQTGRNRGEDPKRRMGGTQTGILSAMSLT</sequence>
<organism evidence="2 3">
    <name type="scientific">Nepenthes gracilis</name>
    <name type="common">Slender pitcher plant</name>
    <dbReference type="NCBI Taxonomy" id="150966"/>
    <lineage>
        <taxon>Eukaryota</taxon>
        <taxon>Viridiplantae</taxon>
        <taxon>Streptophyta</taxon>
        <taxon>Embryophyta</taxon>
        <taxon>Tracheophyta</taxon>
        <taxon>Spermatophyta</taxon>
        <taxon>Magnoliopsida</taxon>
        <taxon>eudicotyledons</taxon>
        <taxon>Gunneridae</taxon>
        <taxon>Pentapetalae</taxon>
        <taxon>Caryophyllales</taxon>
        <taxon>Nepenthaceae</taxon>
        <taxon>Nepenthes</taxon>
    </lineage>
</organism>
<keyword evidence="3" id="KW-1185">Reference proteome</keyword>
<dbReference type="Proteomes" id="UP001279734">
    <property type="component" value="Unassembled WGS sequence"/>
</dbReference>
<proteinExistence type="predicted"/>
<name>A0AAD3SLP9_NEPGR</name>
<evidence type="ECO:0000313" key="2">
    <source>
        <dbReference type="EMBL" id="GMH13998.1"/>
    </source>
</evidence>
<feature type="compositionally biased region" description="Polar residues" evidence="1">
    <location>
        <begin position="143"/>
        <end position="152"/>
    </location>
</feature>
<evidence type="ECO:0000256" key="1">
    <source>
        <dbReference type="SAM" id="MobiDB-lite"/>
    </source>
</evidence>
<protein>
    <submittedName>
        <fullName evidence="2">Uncharacterized protein</fullName>
    </submittedName>
</protein>